<comment type="caution">
    <text evidence="3">The sequence shown here is derived from an EMBL/GenBank/DDBJ whole genome shotgun (WGS) entry which is preliminary data.</text>
</comment>
<gene>
    <name evidence="3" type="ORF">BXZ70DRAFT_1007469</name>
    <name evidence="2" type="ORF">BXZ70DRAFT_1010764</name>
</gene>
<feature type="compositionally biased region" description="Low complexity" evidence="1">
    <location>
        <begin position="80"/>
        <end position="110"/>
    </location>
</feature>
<proteinExistence type="predicted"/>
<dbReference type="Proteomes" id="UP000813824">
    <property type="component" value="Unassembled WGS sequence"/>
</dbReference>
<organism evidence="3 4">
    <name type="scientific">Cristinia sonorae</name>
    <dbReference type="NCBI Taxonomy" id="1940300"/>
    <lineage>
        <taxon>Eukaryota</taxon>
        <taxon>Fungi</taxon>
        <taxon>Dikarya</taxon>
        <taxon>Basidiomycota</taxon>
        <taxon>Agaricomycotina</taxon>
        <taxon>Agaricomycetes</taxon>
        <taxon>Agaricomycetidae</taxon>
        <taxon>Agaricales</taxon>
        <taxon>Pleurotineae</taxon>
        <taxon>Stephanosporaceae</taxon>
        <taxon>Cristinia</taxon>
    </lineage>
</organism>
<dbReference type="AlphaFoldDB" id="A0A8K0URG8"/>
<protein>
    <submittedName>
        <fullName evidence="3">Uncharacterized protein</fullName>
    </submittedName>
</protein>
<evidence type="ECO:0000256" key="1">
    <source>
        <dbReference type="SAM" id="MobiDB-lite"/>
    </source>
</evidence>
<dbReference type="EMBL" id="JAEVFJ010000013">
    <property type="protein sequence ID" value="KAH8101068.1"/>
    <property type="molecule type" value="Genomic_DNA"/>
</dbReference>
<feature type="compositionally biased region" description="Low complexity" evidence="1">
    <location>
        <begin position="1"/>
        <end position="15"/>
    </location>
</feature>
<evidence type="ECO:0000313" key="4">
    <source>
        <dbReference type="Proteomes" id="UP000813824"/>
    </source>
</evidence>
<dbReference type="EMBL" id="JAEVFJ010000031">
    <property type="protein sequence ID" value="KAH8092689.1"/>
    <property type="molecule type" value="Genomic_DNA"/>
</dbReference>
<feature type="region of interest" description="Disordered" evidence="1">
    <location>
        <begin position="132"/>
        <end position="154"/>
    </location>
</feature>
<evidence type="ECO:0000313" key="2">
    <source>
        <dbReference type="EMBL" id="KAH8092689.1"/>
    </source>
</evidence>
<keyword evidence="4" id="KW-1185">Reference proteome</keyword>
<feature type="compositionally biased region" description="Polar residues" evidence="1">
    <location>
        <begin position="16"/>
        <end position="26"/>
    </location>
</feature>
<sequence length="356" mass="38069">MSHPPSSPIVHSVASMSSSQRPTPKGSQRVPLHHPRSARPQIASATEDVDFAQLLADFPDNQASGAAQIRTPTLVPSPAPSIAQSSAPSVAQAPATGPAQAAAPAHQPAPPLTAALSTTFLSTPVASYAADSSAGGATRTAGVHAPSGQLSERKSLGIPKSARMSTPAHAEAIPLPTAHAQDNSVLTDIASLEVTTAAQQTRWNAPSDIPLSKLLEVLHLESANHNARVSRRIDRLLEEPEWIPRHPSISALDDNNPDNGVPHEPLIFPRHLEDNDIVLDRLVRSGMIDMALLAVEKTFKSRKTKTDIIKNMMRALEEDEKDLNTICSMGRNNIMRLGSLNAATEPFLLHRSRRPL</sequence>
<evidence type="ECO:0000313" key="3">
    <source>
        <dbReference type="EMBL" id="KAH8101068.1"/>
    </source>
</evidence>
<feature type="region of interest" description="Disordered" evidence="1">
    <location>
        <begin position="1"/>
        <end position="43"/>
    </location>
</feature>
<reference evidence="3" key="1">
    <citation type="journal article" date="2021" name="New Phytol.">
        <title>Evolutionary innovations through gain and loss of genes in the ectomycorrhizal Boletales.</title>
        <authorList>
            <person name="Wu G."/>
            <person name="Miyauchi S."/>
            <person name="Morin E."/>
            <person name="Kuo A."/>
            <person name="Drula E."/>
            <person name="Varga T."/>
            <person name="Kohler A."/>
            <person name="Feng B."/>
            <person name="Cao Y."/>
            <person name="Lipzen A."/>
            <person name="Daum C."/>
            <person name="Hundley H."/>
            <person name="Pangilinan J."/>
            <person name="Johnson J."/>
            <person name="Barry K."/>
            <person name="LaButti K."/>
            <person name="Ng V."/>
            <person name="Ahrendt S."/>
            <person name="Min B."/>
            <person name="Choi I.G."/>
            <person name="Park H."/>
            <person name="Plett J.M."/>
            <person name="Magnuson J."/>
            <person name="Spatafora J.W."/>
            <person name="Nagy L.G."/>
            <person name="Henrissat B."/>
            <person name="Grigoriev I.V."/>
            <person name="Yang Z.L."/>
            <person name="Xu J."/>
            <person name="Martin F.M."/>
        </authorList>
    </citation>
    <scope>NUCLEOTIDE SEQUENCE</scope>
    <source>
        <strain evidence="3">KKN 215</strain>
    </source>
</reference>
<name>A0A8K0URG8_9AGAR</name>
<accession>A0A8K0URG8</accession>
<feature type="region of interest" description="Disordered" evidence="1">
    <location>
        <begin position="63"/>
        <end position="110"/>
    </location>
</feature>